<evidence type="ECO:0000259" key="1">
    <source>
        <dbReference type="PROSITE" id="PS51819"/>
    </source>
</evidence>
<gene>
    <name evidence="2" type="ordered locus">Sinac_4727</name>
</gene>
<keyword evidence="3" id="KW-1185">Reference proteome</keyword>
<dbReference type="InterPro" id="IPR037523">
    <property type="entry name" value="VOC_core"/>
</dbReference>
<organism evidence="2 3">
    <name type="scientific">Singulisphaera acidiphila (strain ATCC BAA-1392 / DSM 18658 / VKM B-2454 / MOB10)</name>
    <dbReference type="NCBI Taxonomy" id="886293"/>
    <lineage>
        <taxon>Bacteria</taxon>
        <taxon>Pseudomonadati</taxon>
        <taxon>Planctomycetota</taxon>
        <taxon>Planctomycetia</taxon>
        <taxon>Isosphaerales</taxon>
        <taxon>Isosphaeraceae</taxon>
        <taxon>Singulisphaera</taxon>
    </lineage>
</organism>
<dbReference type="PROSITE" id="PS51819">
    <property type="entry name" value="VOC"/>
    <property type="match status" value="1"/>
</dbReference>
<dbReference type="HOGENOM" id="CLU_046006_18_0_0"/>
<sequence>MEQRVSLITLGVADLARARRFYEEGLGWQPGFAADEVVFFPMPGMVFALFPRNDLAADARIPTEKVGVGSPALAQNLRSREEVDALLREAAAAGATILKEATDTAWGGYSGYFADPDGHLWEIAWNPGWVLNADGGVSLK</sequence>
<dbReference type="RefSeq" id="WP_015248012.1">
    <property type="nucleotide sequence ID" value="NC_019892.1"/>
</dbReference>
<dbReference type="GO" id="GO:0016829">
    <property type="term" value="F:lyase activity"/>
    <property type="evidence" value="ECO:0007669"/>
    <property type="project" value="UniProtKB-KW"/>
</dbReference>
<keyword evidence="2" id="KW-0456">Lyase</keyword>
<dbReference type="STRING" id="886293.Sinac_4727"/>
<name>L0DJB2_SINAD</name>
<dbReference type="Gene3D" id="3.10.180.10">
    <property type="entry name" value="2,3-Dihydroxybiphenyl 1,2-Dioxygenase, domain 1"/>
    <property type="match status" value="1"/>
</dbReference>
<dbReference type="SUPFAM" id="SSF54593">
    <property type="entry name" value="Glyoxalase/Bleomycin resistance protein/Dihydroxybiphenyl dioxygenase"/>
    <property type="match status" value="1"/>
</dbReference>
<protein>
    <submittedName>
        <fullName evidence="2">Putative lactoylglutathione lyase</fullName>
    </submittedName>
</protein>
<dbReference type="eggNOG" id="COG0346">
    <property type="taxonomic scope" value="Bacteria"/>
</dbReference>
<dbReference type="Proteomes" id="UP000010798">
    <property type="component" value="Chromosome"/>
</dbReference>
<dbReference type="PANTHER" id="PTHR36503:SF1">
    <property type="entry name" value="BLR2520 PROTEIN"/>
    <property type="match status" value="1"/>
</dbReference>
<dbReference type="OrthoDB" id="9796521at2"/>
<evidence type="ECO:0000313" key="3">
    <source>
        <dbReference type="Proteomes" id="UP000010798"/>
    </source>
</evidence>
<reference evidence="2 3" key="1">
    <citation type="submission" date="2012-02" db="EMBL/GenBank/DDBJ databases">
        <title>Complete sequence of chromosome of Singulisphaera acidiphila DSM 18658.</title>
        <authorList>
            <consortium name="US DOE Joint Genome Institute (JGI-PGF)"/>
            <person name="Lucas S."/>
            <person name="Copeland A."/>
            <person name="Lapidus A."/>
            <person name="Glavina del Rio T."/>
            <person name="Dalin E."/>
            <person name="Tice H."/>
            <person name="Bruce D."/>
            <person name="Goodwin L."/>
            <person name="Pitluck S."/>
            <person name="Peters L."/>
            <person name="Ovchinnikova G."/>
            <person name="Chertkov O."/>
            <person name="Kyrpides N."/>
            <person name="Mavromatis K."/>
            <person name="Ivanova N."/>
            <person name="Brettin T."/>
            <person name="Detter J.C."/>
            <person name="Han C."/>
            <person name="Larimer F."/>
            <person name="Land M."/>
            <person name="Hauser L."/>
            <person name="Markowitz V."/>
            <person name="Cheng J.-F."/>
            <person name="Hugenholtz P."/>
            <person name="Woyke T."/>
            <person name="Wu D."/>
            <person name="Tindall B."/>
            <person name="Pomrenke H."/>
            <person name="Brambilla E."/>
            <person name="Klenk H.-P."/>
            <person name="Eisen J.A."/>
        </authorList>
    </citation>
    <scope>NUCLEOTIDE SEQUENCE [LARGE SCALE GENOMIC DNA]</scope>
    <source>
        <strain evidence="3">ATCC BAA-1392 / DSM 18658 / VKM B-2454 / MOB10</strain>
    </source>
</reference>
<dbReference type="CDD" id="cd07251">
    <property type="entry name" value="VOC_like"/>
    <property type="match status" value="1"/>
</dbReference>
<dbReference type="InterPro" id="IPR004360">
    <property type="entry name" value="Glyas_Fos-R_dOase_dom"/>
</dbReference>
<accession>L0DJB2</accession>
<dbReference type="KEGG" id="saci:Sinac_4727"/>
<feature type="domain" description="VOC" evidence="1">
    <location>
        <begin position="4"/>
        <end position="126"/>
    </location>
</feature>
<dbReference type="Pfam" id="PF00903">
    <property type="entry name" value="Glyoxalase"/>
    <property type="match status" value="1"/>
</dbReference>
<dbReference type="EMBL" id="CP003364">
    <property type="protein sequence ID" value="AGA28898.1"/>
    <property type="molecule type" value="Genomic_DNA"/>
</dbReference>
<dbReference type="InterPro" id="IPR029068">
    <property type="entry name" value="Glyas_Bleomycin-R_OHBP_Dase"/>
</dbReference>
<proteinExistence type="predicted"/>
<dbReference type="PANTHER" id="PTHR36503">
    <property type="entry name" value="BLR2520 PROTEIN"/>
    <property type="match status" value="1"/>
</dbReference>
<evidence type="ECO:0000313" key="2">
    <source>
        <dbReference type="EMBL" id="AGA28898.1"/>
    </source>
</evidence>
<dbReference type="AlphaFoldDB" id="L0DJB2"/>